<dbReference type="eggNOG" id="ENOG502SGBF">
    <property type="taxonomic scope" value="Eukaryota"/>
</dbReference>
<organism evidence="2 3">
    <name type="scientific">Marssonina brunnea f. sp. multigermtubi (strain MB_m1)</name>
    <name type="common">Marssonina leaf spot fungus</name>
    <dbReference type="NCBI Taxonomy" id="1072389"/>
    <lineage>
        <taxon>Eukaryota</taxon>
        <taxon>Fungi</taxon>
        <taxon>Dikarya</taxon>
        <taxon>Ascomycota</taxon>
        <taxon>Pezizomycotina</taxon>
        <taxon>Leotiomycetes</taxon>
        <taxon>Helotiales</taxon>
        <taxon>Drepanopezizaceae</taxon>
        <taxon>Drepanopeziza</taxon>
    </lineage>
</organism>
<dbReference type="PANTHER" id="PTHR40625:SF1">
    <property type="entry name" value="AMP-ACTIVATED PROTEIN KINASE GLYCOGEN-BINDING DOMAIN-CONTAINING PROTEIN"/>
    <property type="match status" value="1"/>
</dbReference>
<dbReference type="KEGG" id="mbe:MBM_08293"/>
<dbReference type="PANTHER" id="PTHR40625">
    <property type="entry name" value="GTP-BINDING PROTEIN ESDC-RELATED"/>
    <property type="match status" value="1"/>
</dbReference>
<evidence type="ECO:0000256" key="1">
    <source>
        <dbReference type="SAM" id="MobiDB-lite"/>
    </source>
</evidence>
<dbReference type="InParanoid" id="K1W8Q1"/>
<accession>K1W8Q1</accession>
<gene>
    <name evidence="2" type="ORF">MBM_08293</name>
</gene>
<evidence type="ECO:0000313" key="2">
    <source>
        <dbReference type="EMBL" id="EKD13575.1"/>
    </source>
</evidence>
<feature type="region of interest" description="Disordered" evidence="1">
    <location>
        <begin position="431"/>
        <end position="494"/>
    </location>
</feature>
<dbReference type="EMBL" id="JH921449">
    <property type="protein sequence ID" value="EKD13575.1"/>
    <property type="molecule type" value="Genomic_DNA"/>
</dbReference>
<reference evidence="2 3" key="1">
    <citation type="journal article" date="2012" name="BMC Genomics">
        <title>Sequencing the genome of Marssonina brunnea reveals fungus-poplar co-evolution.</title>
        <authorList>
            <person name="Zhu S."/>
            <person name="Cao Y.-Z."/>
            <person name="Jiang C."/>
            <person name="Tan B.-Y."/>
            <person name="Wang Z."/>
            <person name="Feng S."/>
            <person name="Zhang L."/>
            <person name="Su X.-H."/>
            <person name="Brejova B."/>
            <person name="Vinar T."/>
            <person name="Xu M."/>
            <person name="Wang M.-X."/>
            <person name="Zhang S.-G."/>
            <person name="Huang M.-R."/>
            <person name="Wu R."/>
            <person name="Zhou Y."/>
        </authorList>
    </citation>
    <scope>NUCLEOTIDE SEQUENCE [LARGE SCALE GENOMIC DNA]</scope>
    <source>
        <strain evidence="2 3">MB_m1</strain>
    </source>
</reference>
<protein>
    <submittedName>
        <fullName evidence="2">Uncharacterized protein</fullName>
    </submittedName>
</protein>
<keyword evidence="3" id="KW-1185">Reference proteome</keyword>
<sequence>MSRYSRESKTKVGRWTTAPTSPSAISVAGTWALPHSISKRSPDIPAASASSSLGSIYSVHFSLAGSHSTLTQDARTPILITPPNIPPLVRWVRPRPTIPFTRVPDTRRRRSAPSSLFVAVGRSDDRAVVHIALGRMDTALITFMARSVNLIGSWDNFSKRYPMERDTKRSSSQWRGCYTFADIICDGDDDGHPSNGERRPKRNGGLKMGATYYYYYELDDGTEYHDELIPSTTACPYLPGQPVNLLCVPIEVQPLRRRSASMSSMASGDIKTMNPADKFMTPRAPPPPPVPRLNTSSAVLTKRRSARSLSPKPEKSAWPTRMFFGRRTPEKSPISPVDRRGRPTFTRTPHRRANSAVSSLTRPVPEDARKVMSGDASAQNLLKSLSTSRDPSPLRQLTALEIPDEIVEEAEDDDNFASELTRLSLLHLTPLAPPPGARSLTVPPPGSRSPLMRLRATLRNTSKPLPQLPEEEDDVSSPSSHTVQPALPNPKLPRSRFSASTFASEVTSPTDSHFSFSSAYSTTSDIDADDDMGSGDEFTYSPTCKVQSIGFGFGGYSLPESDYGSEQTLCKQPPLGQANNRATFGAGMTHFAGAGASAQAEPVSSHRLLMNEMGYLGDVIEGKEV</sequence>
<feature type="compositionally biased region" description="Pro residues" evidence="1">
    <location>
        <begin position="431"/>
        <end position="447"/>
    </location>
</feature>
<dbReference type="OrthoDB" id="5422351at2759"/>
<name>K1W8Q1_MARBU</name>
<dbReference type="HOGENOM" id="CLU_027580_1_0_1"/>
<evidence type="ECO:0000313" key="3">
    <source>
        <dbReference type="Proteomes" id="UP000006753"/>
    </source>
</evidence>
<dbReference type="OMA" id="LITFMAR"/>
<proteinExistence type="predicted"/>
<dbReference type="AlphaFoldDB" id="K1W8Q1"/>
<feature type="region of interest" description="Disordered" evidence="1">
    <location>
        <begin position="281"/>
        <end position="362"/>
    </location>
</feature>
<dbReference type="Proteomes" id="UP000006753">
    <property type="component" value="Unassembled WGS sequence"/>
</dbReference>